<organism evidence="10 11">
    <name type="scientific">Herminiimonas fonticola</name>
    <dbReference type="NCBI Taxonomy" id="303380"/>
    <lineage>
        <taxon>Bacteria</taxon>
        <taxon>Pseudomonadati</taxon>
        <taxon>Pseudomonadota</taxon>
        <taxon>Betaproteobacteria</taxon>
        <taxon>Burkholderiales</taxon>
        <taxon>Oxalobacteraceae</taxon>
        <taxon>Herminiimonas</taxon>
    </lineage>
</organism>
<dbReference type="GO" id="GO:0004318">
    <property type="term" value="F:enoyl-[acyl-carrier-protein] reductase (NADH) activity"/>
    <property type="evidence" value="ECO:0007669"/>
    <property type="project" value="UniProtKB-EC"/>
</dbReference>
<dbReference type="InterPro" id="IPR014358">
    <property type="entry name" value="Enoyl-ACP_Rdtase_NADH"/>
</dbReference>
<comment type="caution">
    <text evidence="10">The sequence shown here is derived from an EMBL/GenBank/DDBJ whole genome shotgun (WGS) entry which is preliminary data.</text>
</comment>
<dbReference type="EMBL" id="SNWF01000004">
    <property type="protein sequence ID" value="TDN94664.1"/>
    <property type="molecule type" value="Genomic_DNA"/>
</dbReference>
<keyword evidence="9" id="KW-0275">Fatty acid biosynthesis</keyword>
<dbReference type="InterPro" id="IPR036291">
    <property type="entry name" value="NAD(P)-bd_dom_sf"/>
</dbReference>
<keyword evidence="11" id="KW-1185">Reference proteome</keyword>
<keyword evidence="6" id="KW-0560">Oxidoreductase</keyword>
<dbReference type="Proteomes" id="UP000294737">
    <property type="component" value="Unassembled WGS sequence"/>
</dbReference>
<dbReference type="PANTHER" id="PTHR43159:SF2">
    <property type="entry name" value="ENOYL-[ACYL-CARRIER-PROTEIN] REDUCTASE [NADH], CHLOROPLASTIC"/>
    <property type="match status" value="1"/>
</dbReference>
<evidence type="ECO:0000256" key="5">
    <source>
        <dbReference type="ARBA" id="ARBA00022832"/>
    </source>
</evidence>
<dbReference type="SUPFAM" id="SSF51735">
    <property type="entry name" value="NAD(P)-binding Rossmann-fold domains"/>
    <property type="match status" value="1"/>
</dbReference>
<accession>A0A4R6GK25</accession>
<dbReference type="Pfam" id="PF13561">
    <property type="entry name" value="adh_short_C2"/>
    <property type="match status" value="1"/>
</dbReference>
<dbReference type="FunFam" id="1.10.8.400:FF:000001">
    <property type="entry name" value="Enoyl-[acyl-carrier-protein] reductase [NADH]"/>
    <property type="match status" value="1"/>
</dbReference>
<keyword evidence="4" id="KW-0444">Lipid biosynthesis</keyword>
<dbReference type="NCBIfam" id="NF005422">
    <property type="entry name" value="PRK06997.1"/>
    <property type="match status" value="1"/>
</dbReference>
<dbReference type="PRINTS" id="PR00081">
    <property type="entry name" value="GDHRDH"/>
</dbReference>
<evidence type="ECO:0000256" key="7">
    <source>
        <dbReference type="ARBA" id="ARBA00023027"/>
    </source>
</evidence>
<comment type="pathway">
    <text evidence="1">Lipid metabolism; fatty acid biosynthesis.</text>
</comment>
<evidence type="ECO:0000256" key="1">
    <source>
        <dbReference type="ARBA" id="ARBA00005194"/>
    </source>
</evidence>
<dbReference type="CDD" id="cd05372">
    <property type="entry name" value="ENR_SDR"/>
    <property type="match status" value="1"/>
</dbReference>
<dbReference type="InterPro" id="IPR002347">
    <property type="entry name" value="SDR_fam"/>
</dbReference>
<sequence>MLSFQLFYRNAHSASHSRPAMTSRKTIDLSQKLLLFPSAPTILPIPHLFPRNYSRAVNVKNPPESFMAFLQGKKILITGLLSNRSIAYGIAEACKREGAELAFTYVGERFKDRITDFAKEFDSTLIFDCDVGSDEQITALFADLGKSWDRLDGLVHAIGFAPREAIAGDFLEGLSREGFKIAHDISAYSFPAMAKAALPMLSPNAALLTLSYLGAVRALPNYNTMGLAKASLEASVRYMAESLGPKGIRVNGISAGPIKTLAASGIKDFGKILNFVKDHAPLRRNVTQEDIGNASAFLLSDLSSGITGEITYVDGGFSHVVGGMGGME</sequence>
<proteinExistence type="inferred from homology"/>
<dbReference type="UniPathway" id="UPA00094"/>
<dbReference type="PANTHER" id="PTHR43159">
    <property type="entry name" value="ENOYL-[ACYL-CARRIER-PROTEIN] REDUCTASE"/>
    <property type="match status" value="1"/>
</dbReference>
<evidence type="ECO:0000256" key="6">
    <source>
        <dbReference type="ARBA" id="ARBA00023002"/>
    </source>
</evidence>
<dbReference type="GO" id="GO:0006633">
    <property type="term" value="P:fatty acid biosynthetic process"/>
    <property type="evidence" value="ECO:0007669"/>
    <property type="project" value="UniProtKB-UniPathway"/>
</dbReference>
<evidence type="ECO:0000256" key="3">
    <source>
        <dbReference type="ARBA" id="ARBA00012996"/>
    </source>
</evidence>
<evidence type="ECO:0000313" key="11">
    <source>
        <dbReference type="Proteomes" id="UP000294737"/>
    </source>
</evidence>
<gene>
    <name evidence="10" type="ORF">EV677_1216</name>
</gene>
<dbReference type="Gene3D" id="3.40.50.720">
    <property type="entry name" value="NAD(P)-binding Rossmann-like Domain"/>
    <property type="match status" value="1"/>
</dbReference>
<evidence type="ECO:0000313" key="10">
    <source>
        <dbReference type="EMBL" id="TDN94664.1"/>
    </source>
</evidence>
<name>A0A4R6GK25_9BURK</name>
<dbReference type="AlphaFoldDB" id="A0A4R6GK25"/>
<keyword evidence="8" id="KW-0443">Lipid metabolism</keyword>
<comment type="similarity">
    <text evidence="2">Belongs to the short-chain dehydrogenases/reductases (SDR) family. FabI subfamily.</text>
</comment>
<evidence type="ECO:0000256" key="2">
    <source>
        <dbReference type="ARBA" id="ARBA00009233"/>
    </source>
</evidence>
<reference evidence="10 11" key="1">
    <citation type="submission" date="2019-03" db="EMBL/GenBank/DDBJ databases">
        <title>Genomic Encyclopedia of Type Strains, Phase IV (KMG-IV): sequencing the most valuable type-strain genomes for metagenomic binning, comparative biology and taxonomic classification.</title>
        <authorList>
            <person name="Goeker M."/>
        </authorList>
    </citation>
    <scope>NUCLEOTIDE SEQUENCE [LARGE SCALE GENOMIC DNA]</scope>
    <source>
        <strain evidence="10 11">DSM 18555</strain>
    </source>
</reference>
<dbReference type="FunFam" id="3.40.50.720:FF:000054">
    <property type="entry name" value="Enoyl-[acyl-carrier-protein] reductase [NADH]"/>
    <property type="match status" value="1"/>
</dbReference>
<evidence type="ECO:0000256" key="9">
    <source>
        <dbReference type="ARBA" id="ARBA00023160"/>
    </source>
</evidence>
<dbReference type="EC" id="1.3.1.9" evidence="3"/>
<keyword evidence="5" id="KW-0276">Fatty acid metabolism</keyword>
<dbReference type="Gene3D" id="1.10.8.400">
    <property type="entry name" value="Enoyl acyl carrier protein reductase"/>
    <property type="match status" value="1"/>
</dbReference>
<protein>
    <recommendedName>
        <fullName evidence="3">enoyl-[acyl-carrier-protein] reductase (NADH)</fullName>
        <ecNumber evidence="3">1.3.1.9</ecNumber>
    </recommendedName>
</protein>
<evidence type="ECO:0000256" key="8">
    <source>
        <dbReference type="ARBA" id="ARBA00023098"/>
    </source>
</evidence>
<keyword evidence="7" id="KW-0520">NAD</keyword>
<evidence type="ECO:0000256" key="4">
    <source>
        <dbReference type="ARBA" id="ARBA00022516"/>
    </source>
</evidence>